<feature type="transmembrane region" description="Helical" evidence="1">
    <location>
        <begin position="49"/>
        <end position="68"/>
    </location>
</feature>
<keyword evidence="1" id="KW-0472">Membrane</keyword>
<keyword evidence="3" id="KW-1185">Reference proteome</keyword>
<sequence length="69" mass="7532">MSLNHQSPRRDELTYRHPRTLVEAFGPDARTACAIETPSDDALGAAKALTHWLCVLSMALTAALVWVLA</sequence>
<organism evidence="2 3">
    <name type="scientific">Aquariibacter albus</name>
    <dbReference type="NCBI Taxonomy" id="2759899"/>
    <lineage>
        <taxon>Bacteria</taxon>
        <taxon>Pseudomonadati</taxon>
        <taxon>Pseudomonadota</taxon>
        <taxon>Betaproteobacteria</taxon>
        <taxon>Burkholderiales</taxon>
        <taxon>Sphaerotilaceae</taxon>
        <taxon>Aquariibacter</taxon>
    </lineage>
</organism>
<keyword evidence="1" id="KW-1133">Transmembrane helix</keyword>
<dbReference type="EMBL" id="JACIVI010000001">
    <property type="protein sequence ID" value="MBB1161496.1"/>
    <property type="molecule type" value="Genomic_DNA"/>
</dbReference>
<keyword evidence="1" id="KW-0812">Transmembrane</keyword>
<dbReference type="AlphaFoldDB" id="A0A839HIZ2"/>
<dbReference type="Proteomes" id="UP000586093">
    <property type="component" value="Unassembled WGS sequence"/>
</dbReference>
<name>A0A839HIZ2_9BURK</name>
<dbReference type="RefSeq" id="WP_182662332.1">
    <property type="nucleotide sequence ID" value="NZ_JACIVI010000001.1"/>
</dbReference>
<reference evidence="2 3" key="1">
    <citation type="submission" date="2020-08" db="EMBL/GenBank/DDBJ databases">
        <title>Aquariorum lacteus gen. nov., sp. nov., a new member of the family Comamonadaceae, isolated from freshwater aquarium.</title>
        <authorList>
            <person name="Chun S.-J."/>
        </authorList>
    </citation>
    <scope>NUCLEOTIDE SEQUENCE [LARGE SCALE GENOMIC DNA]</scope>
    <source>
        <strain evidence="2 3">SJAQ100</strain>
    </source>
</reference>
<gene>
    <name evidence="2" type="ORF">H4F90_05825</name>
</gene>
<evidence type="ECO:0000313" key="2">
    <source>
        <dbReference type="EMBL" id="MBB1161496.1"/>
    </source>
</evidence>
<comment type="caution">
    <text evidence="2">The sequence shown here is derived from an EMBL/GenBank/DDBJ whole genome shotgun (WGS) entry which is preliminary data.</text>
</comment>
<evidence type="ECO:0000256" key="1">
    <source>
        <dbReference type="SAM" id="Phobius"/>
    </source>
</evidence>
<proteinExistence type="predicted"/>
<accession>A0A839HIZ2</accession>
<evidence type="ECO:0000313" key="3">
    <source>
        <dbReference type="Proteomes" id="UP000586093"/>
    </source>
</evidence>
<protein>
    <submittedName>
        <fullName evidence="2">Uncharacterized protein</fullName>
    </submittedName>
</protein>